<comment type="caution">
    <text evidence="3">The sequence shown here is derived from an EMBL/GenBank/DDBJ whole genome shotgun (WGS) entry which is preliminary data.</text>
</comment>
<keyword evidence="4" id="KW-1185">Reference proteome</keyword>
<dbReference type="EMBL" id="JAUHHV010000003">
    <property type="protein sequence ID" value="KAK1429686.1"/>
    <property type="molecule type" value="Genomic_DNA"/>
</dbReference>
<accession>A0AAD8KYV6</accession>
<evidence type="ECO:0000256" key="2">
    <source>
        <dbReference type="SAM" id="MobiDB-lite"/>
    </source>
</evidence>
<evidence type="ECO:0000256" key="1">
    <source>
        <dbReference type="SAM" id="Coils"/>
    </source>
</evidence>
<keyword evidence="1" id="KW-0175">Coiled coil</keyword>
<evidence type="ECO:0000313" key="4">
    <source>
        <dbReference type="Proteomes" id="UP001229421"/>
    </source>
</evidence>
<dbReference type="Proteomes" id="UP001229421">
    <property type="component" value="Unassembled WGS sequence"/>
</dbReference>
<sequence>MMLPNVSPQIVALITSAANSPSAGSNASIATQIPSDTTALSGMLVHNYEALIAKVVEESCILPVRTSQQDALFDPFKEFYGEDIENVGVIDEVEEGTNTGKVAESEVVLIEEGKDAGKVAGLVCEAVTEKEEKVTVNVGNGAENAGTDADNVMQSKLNIEAMIEQAKHEVVDEYKRNTPYCQCDRALAAEKLVVGLPYEIVEDMCSSACKIHLIGIYKANRLLMTNENELKKTNKELKENESKFFVKLREALKENEHLKRSLLEKNCEINCLTEQVTLAEFETRKVKNKLEQWTISIMKREDLCKKQRGARIKTGSIAGLSGVNLTEVREEYAYGGSSGLGCSGSSSCSSFDSKKSVEDNSLINFFSSHVLNSDNSMCNSNLGCSTSNICHLNDDVIENVCGNDRVELSGHVSESQTKTNCFQKFFSHQIPSFTPVRISKPKDKESSFSSMNLKSEPDKVKVTTGKSKEPYDSYSDCNSQLSDCDEEIGIDRIPVSKFSKVGLKSHYFKCGNDDHTVKQCPEQVENSSKHRSLGRRLNIFVNKIPVKLDVEETLKEVRSIVFGICKIGSARKRSKQFDPKKFKQSQSYCSINPDDGTSSFTKMSMGTKLPELLQSNQKMINEAADLLLKGIRHGFKWTNISAIPPIYDSPDSARKKSEFQILSHKNLQEFVKWFYDNCTGEAIIRLEGEHLPEIRLFDPMEIFSFSDEDLKVLCENEIKHGAGDDTKTEANLFVRVANRARGVRAELRRVNEKIMRTDDLNLEMHDLSKQLDQSIEKRFEKPVEVEFSGSKVQGEKQTVNVQEEIIETDIPDTVVTEARFVESFLDYSESEEAGSEDVTNPLAGIKSRAGAFIENL</sequence>
<organism evidence="3 4">
    <name type="scientific">Tagetes erecta</name>
    <name type="common">African marigold</name>
    <dbReference type="NCBI Taxonomy" id="13708"/>
    <lineage>
        <taxon>Eukaryota</taxon>
        <taxon>Viridiplantae</taxon>
        <taxon>Streptophyta</taxon>
        <taxon>Embryophyta</taxon>
        <taxon>Tracheophyta</taxon>
        <taxon>Spermatophyta</taxon>
        <taxon>Magnoliopsida</taxon>
        <taxon>eudicotyledons</taxon>
        <taxon>Gunneridae</taxon>
        <taxon>Pentapetalae</taxon>
        <taxon>asterids</taxon>
        <taxon>campanulids</taxon>
        <taxon>Asterales</taxon>
        <taxon>Asteraceae</taxon>
        <taxon>Asteroideae</taxon>
        <taxon>Heliantheae alliance</taxon>
        <taxon>Tageteae</taxon>
        <taxon>Tagetes</taxon>
    </lineage>
</organism>
<evidence type="ECO:0000313" key="3">
    <source>
        <dbReference type="EMBL" id="KAK1429686.1"/>
    </source>
</evidence>
<protein>
    <submittedName>
        <fullName evidence="3">Uncharacterized protein</fullName>
    </submittedName>
</protein>
<proteinExistence type="predicted"/>
<gene>
    <name evidence="3" type="ORF">QVD17_11901</name>
</gene>
<feature type="region of interest" description="Disordered" evidence="2">
    <location>
        <begin position="437"/>
        <end position="469"/>
    </location>
</feature>
<dbReference type="AlphaFoldDB" id="A0AAD8KYV6"/>
<feature type="compositionally biased region" description="Basic and acidic residues" evidence="2">
    <location>
        <begin position="455"/>
        <end position="469"/>
    </location>
</feature>
<name>A0AAD8KYV6_TARER</name>
<reference evidence="3" key="1">
    <citation type="journal article" date="2023" name="bioRxiv">
        <title>Improved chromosome-level genome assembly for marigold (Tagetes erecta).</title>
        <authorList>
            <person name="Jiang F."/>
            <person name="Yuan L."/>
            <person name="Wang S."/>
            <person name="Wang H."/>
            <person name="Xu D."/>
            <person name="Wang A."/>
            <person name="Fan W."/>
        </authorList>
    </citation>
    <scope>NUCLEOTIDE SEQUENCE</scope>
    <source>
        <strain evidence="3">WSJ</strain>
        <tissue evidence="3">Leaf</tissue>
    </source>
</reference>
<feature type="coiled-coil region" evidence="1">
    <location>
        <begin position="220"/>
        <end position="275"/>
    </location>
</feature>